<dbReference type="HOGENOM" id="CLU_164903_0_0_1"/>
<name>A0A086TFR9_HAPC1</name>
<proteinExistence type="predicted"/>
<gene>
    <name evidence="1" type="ORF">ACRE_007790</name>
</gene>
<keyword evidence="2" id="KW-1185">Reference proteome</keyword>
<protein>
    <submittedName>
        <fullName evidence="1">Uncharacterized protein</fullName>
    </submittedName>
</protein>
<dbReference type="Proteomes" id="UP000029964">
    <property type="component" value="Unassembled WGS sequence"/>
</dbReference>
<evidence type="ECO:0000313" key="2">
    <source>
        <dbReference type="Proteomes" id="UP000029964"/>
    </source>
</evidence>
<dbReference type="OrthoDB" id="4829316at2759"/>
<reference evidence="2" key="1">
    <citation type="journal article" date="2014" name="Genome Announc.">
        <title>Genome sequence and annotation of Acremonium chrysogenum, producer of the beta-lactam antibiotic cephalosporin C.</title>
        <authorList>
            <person name="Terfehr D."/>
            <person name="Dahlmann T.A."/>
            <person name="Specht T."/>
            <person name="Zadra I."/>
            <person name="Kuernsteiner H."/>
            <person name="Kueck U."/>
        </authorList>
    </citation>
    <scope>NUCLEOTIDE SEQUENCE [LARGE SCALE GENOMIC DNA]</scope>
    <source>
        <strain evidence="2">ATCC 11550 / CBS 779.69 / DSM 880 / IAM 14645 / JCM 23072 / IMI 49137</strain>
    </source>
</reference>
<accession>A0A086TFR9</accession>
<evidence type="ECO:0000313" key="1">
    <source>
        <dbReference type="EMBL" id="KFH48201.1"/>
    </source>
</evidence>
<sequence length="102" mass="11226">MIPATSATVVRAAVQRRSFSLASSFRAMARAMESHPFERLPVTQKSAAADWAKQVKRVTSQAAICVPGVTLFFGWPLLVRRVANPGASYEIPESMKLGYERD</sequence>
<comment type="caution">
    <text evidence="1">The sequence shown here is derived from an EMBL/GenBank/DDBJ whole genome shotgun (WGS) entry which is preliminary data.</text>
</comment>
<dbReference type="AlphaFoldDB" id="A0A086TFR9"/>
<organism evidence="1 2">
    <name type="scientific">Hapsidospora chrysogenum (strain ATCC 11550 / CBS 779.69 / DSM 880 / IAM 14645 / JCM 23072 / IMI 49137)</name>
    <name type="common">Acremonium chrysogenum</name>
    <dbReference type="NCBI Taxonomy" id="857340"/>
    <lineage>
        <taxon>Eukaryota</taxon>
        <taxon>Fungi</taxon>
        <taxon>Dikarya</taxon>
        <taxon>Ascomycota</taxon>
        <taxon>Pezizomycotina</taxon>
        <taxon>Sordariomycetes</taxon>
        <taxon>Hypocreomycetidae</taxon>
        <taxon>Hypocreales</taxon>
        <taxon>Bionectriaceae</taxon>
        <taxon>Hapsidospora</taxon>
    </lineage>
</organism>
<dbReference type="EMBL" id="JPKY01000004">
    <property type="protein sequence ID" value="KFH48201.1"/>
    <property type="molecule type" value="Genomic_DNA"/>
</dbReference>